<dbReference type="RefSeq" id="WP_181394912.1">
    <property type="nucleotide sequence ID" value="NZ_QGTT01000005.1"/>
</dbReference>
<evidence type="ECO:0008006" key="3">
    <source>
        <dbReference type="Google" id="ProtNLM"/>
    </source>
</evidence>
<protein>
    <recommendedName>
        <fullName evidence="3">Orphan protein</fullName>
    </recommendedName>
</protein>
<dbReference type="Proteomes" id="UP000246964">
    <property type="component" value="Unassembled WGS sequence"/>
</dbReference>
<dbReference type="EMBL" id="QGTT01000005">
    <property type="protein sequence ID" value="PWW13793.1"/>
    <property type="molecule type" value="Genomic_DNA"/>
</dbReference>
<dbReference type="InterPro" id="IPR046525">
    <property type="entry name" value="DUF6702"/>
</dbReference>
<keyword evidence="2" id="KW-1185">Reference proteome</keyword>
<gene>
    <name evidence="1" type="ORF">DET45_105139</name>
</gene>
<evidence type="ECO:0000313" key="1">
    <source>
        <dbReference type="EMBL" id="PWW13793.1"/>
    </source>
</evidence>
<proteinExistence type="predicted"/>
<evidence type="ECO:0000313" key="2">
    <source>
        <dbReference type="Proteomes" id="UP000246964"/>
    </source>
</evidence>
<sequence length="175" mass="20028">MPFVILRWLLAVTSVFILSLAIMAVSTKVSAHQLKIASTTVLFNERTGNIEIMHRFILHDAEHAVRDLFDRKADIHQREATRQQFADYVMQAFALADHHQQQLPLMRVGHEVQGVNFWVYQETPIPADLTQLQIKHKALHDLWPDQQNLVNVEGLGAVKSVIFTAESDWQAVQLN</sequence>
<dbReference type="AlphaFoldDB" id="A0A317QBG7"/>
<dbReference type="Pfam" id="PF20420">
    <property type="entry name" value="DUF6702"/>
    <property type="match status" value="1"/>
</dbReference>
<name>A0A317QBG7_9GAMM</name>
<organism evidence="1 2">
    <name type="scientific">Pseudidiomarina maritima</name>
    <dbReference type="NCBI Taxonomy" id="519453"/>
    <lineage>
        <taxon>Bacteria</taxon>
        <taxon>Pseudomonadati</taxon>
        <taxon>Pseudomonadota</taxon>
        <taxon>Gammaproteobacteria</taxon>
        <taxon>Alteromonadales</taxon>
        <taxon>Idiomarinaceae</taxon>
        <taxon>Pseudidiomarina</taxon>
    </lineage>
</organism>
<reference evidence="1 2" key="1">
    <citation type="submission" date="2018-05" db="EMBL/GenBank/DDBJ databases">
        <title>Freshwater and sediment microbial communities from various areas in North America, analyzing microbe dynamics in response to fracking.</title>
        <authorList>
            <person name="Lamendella R."/>
        </authorList>
    </citation>
    <scope>NUCLEOTIDE SEQUENCE [LARGE SCALE GENOMIC DNA]</scope>
    <source>
        <strain evidence="1 2">125B1</strain>
    </source>
</reference>
<comment type="caution">
    <text evidence="1">The sequence shown here is derived from an EMBL/GenBank/DDBJ whole genome shotgun (WGS) entry which is preliminary data.</text>
</comment>
<accession>A0A317QBG7</accession>